<reference evidence="10" key="1">
    <citation type="submission" date="2023-07" db="EMBL/GenBank/DDBJ databases">
        <title>Molecular identification of indigenous halophilic bacteria isolated from red sea cost, biodegradation of synthetic dyes and assessment of degraded metabolite toxicity.</title>
        <authorList>
            <person name="Chaieb K."/>
            <person name="Altayb H.N."/>
        </authorList>
    </citation>
    <scope>NUCLEOTIDE SEQUENCE [LARGE SCALE GENOMIC DNA]</scope>
    <source>
        <strain evidence="10">K20</strain>
    </source>
</reference>
<comment type="pathway">
    <text evidence="5">Cofactor biosynthesis; nicotinate biosynthesis; nicotinate from nicotinamide: step 1/1.</text>
</comment>
<evidence type="ECO:0000256" key="7">
    <source>
        <dbReference type="ARBA" id="ARBA00043224"/>
    </source>
</evidence>
<dbReference type="InterPro" id="IPR052347">
    <property type="entry name" value="Isochorismatase_Nicotinamidase"/>
</dbReference>
<keyword evidence="10" id="KW-1185">Reference proteome</keyword>
<keyword evidence="2" id="KW-0662">Pyridine nucleotide biosynthesis</keyword>
<dbReference type="InterPro" id="IPR036380">
    <property type="entry name" value="Isochorismatase-like_sf"/>
</dbReference>
<dbReference type="CDD" id="cd01011">
    <property type="entry name" value="nicotinamidase"/>
    <property type="match status" value="1"/>
</dbReference>
<dbReference type="NCBIfam" id="NF008623">
    <property type="entry name" value="PRK11609.1"/>
    <property type="match status" value="1"/>
</dbReference>
<evidence type="ECO:0000256" key="5">
    <source>
        <dbReference type="ARBA" id="ARBA00037900"/>
    </source>
</evidence>
<dbReference type="Pfam" id="PF00857">
    <property type="entry name" value="Isochorismatase"/>
    <property type="match status" value="1"/>
</dbReference>
<dbReference type="EMBL" id="JAIWIU010000108">
    <property type="protein sequence ID" value="MCA2017532.1"/>
    <property type="molecule type" value="Genomic_DNA"/>
</dbReference>
<evidence type="ECO:0000313" key="10">
    <source>
        <dbReference type="Proteomes" id="UP001199044"/>
    </source>
</evidence>
<evidence type="ECO:0000259" key="8">
    <source>
        <dbReference type="Pfam" id="PF00857"/>
    </source>
</evidence>
<keyword evidence="4 9" id="KW-0378">Hydrolase</keyword>
<evidence type="ECO:0000256" key="4">
    <source>
        <dbReference type="ARBA" id="ARBA00022801"/>
    </source>
</evidence>
<dbReference type="GO" id="GO:0008936">
    <property type="term" value="F:nicotinamidase activity"/>
    <property type="evidence" value="ECO:0007669"/>
    <property type="project" value="UniProtKB-EC"/>
</dbReference>
<dbReference type="InterPro" id="IPR000868">
    <property type="entry name" value="Isochorismatase-like_dom"/>
</dbReference>
<evidence type="ECO:0000313" key="9">
    <source>
        <dbReference type="EMBL" id="MCA2017532.1"/>
    </source>
</evidence>
<evidence type="ECO:0000256" key="3">
    <source>
        <dbReference type="ARBA" id="ARBA00022723"/>
    </source>
</evidence>
<organism evidence="9 10">
    <name type="scientific">Vibrio tritonius</name>
    <dbReference type="NCBI Taxonomy" id="1435069"/>
    <lineage>
        <taxon>Bacteria</taxon>
        <taxon>Pseudomonadati</taxon>
        <taxon>Pseudomonadota</taxon>
        <taxon>Gammaproteobacteria</taxon>
        <taxon>Vibrionales</taxon>
        <taxon>Vibrionaceae</taxon>
        <taxon>Vibrio</taxon>
    </lineage>
</organism>
<gene>
    <name evidence="9" type="primary">pncA</name>
    <name evidence="9" type="ORF">LDJ79_15510</name>
</gene>
<dbReference type="RefSeq" id="WP_225251234.1">
    <property type="nucleotide sequence ID" value="NZ_JAIWIU010000108.1"/>
</dbReference>
<evidence type="ECO:0000256" key="2">
    <source>
        <dbReference type="ARBA" id="ARBA00022642"/>
    </source>
</evidence>
<evidence type="ECO:0000256" key="6">
    <source>
        <dbReference type="ARBA" id="ARBA00039017"/>
    </source>
</evidence>
<proteinExistence type="inferred from homology"/>
<dbReference type="SUPFAM" id="SSF52499">
    <property type="entry name" value="Isochorismatase-like hydrolases"/>
    <property type="match status" value="1"/>
</dbReference>
<comment type="similarity">
    <text evidence="1">Belongs to the isochorismatase family.</text>
</comment>
<dbReference type="Gene3D" id="3.40.50.850">
    <property type="entry name" value="Isochorismatase-like"/>
    <property type="match status" value="1"/>
</dbReference>
<dbReference type="PANTHER" id="PTHR11080">
    <property type="entry name" value="PYRAZINAMIDASE/NICOTINAMIDASE"/>
    <property type="match status" value="1"/>
</dbReference>
<evidence type="ECO:0000256" key="1">
    <source>
        <dbReference type="ARBA" id="ARBA00006336"/>
    </source>
</evidence>
<dbReference type="Proteomes" id="UP001199044">
    <property type="component" value="Unassembled WGS sequence"/>
</dbReference>
<name>A0ABS7YR60_9VIBR</name>
<comment type="caution">
    <text evidence="9">The sequence shown here is derived from an EMBL/GenBank/DDBJ whole genome shotgun (WGS) entry which is preliminary data.</text>
</comment>
<dbReference type="EC" id="3.5.1.19" evidence="6"/>
<protein>
    <recommendedName>
        <fullName evidence="6">nicotinamidase</fullName>
        <ecNumber evidence="6">3.5.1.19</ecNumber>
    </recommendedName>
    <alternativeName>
        <fullName evidence="7">Nicotinamide deamidase</fullName>
    </alternativeName>
</protein>
<accession>A0ABS7YR60</accession>
<sequence>MTQVLLLVDVQNDFAPGGALAVPQGDEIVPIINQLLPCFDHVIATKDWHPKGHASFASTHGESVGSVIDLRGIKQMMWPDHCVQNTAGAQLIASLQQSHIDHVVLKGTQLSIDSYSGFFDNQRQQATGLEAYLREHNYTDVYIAGLATDYCVKFTALDSVSCGFNTYVIKDACRGVNININDSEDAFKEMENSGCKMVVSGDILTHC</sequence>
<dbReference type="PANTHER" id="PTHR11080:SF2">
    <property type="entry name" value="LD05707P"/>
    <property type="match status" value="1"/>
</dbReference>
<feature type="domain" description="Isochorismatase-like" evidence="8">
    <location>
        <begin position="4"/>
        <end position="196"/>
    </location>
</feature>
<keyword evidence="3" id="KW-0479">Metal-binding</keyword>